<dbReference type="SUPFAM" id="SSF52833">
    <property type="entry name" value="Thioredoxin-like"/>
    <property type="match status" value="1"/>
</dbReference>
<dbReference type="InterPro" id="IPR036282">
    <property type="entry name" value="Glutathione-S-Trfase_C_sf"/>
</dbReference>
<dbReference type="AlphaFoldDB" id="A0A6A6YLL8"/>
<dbReference type="Proteomes" id="UP000504636">
    <property type="component" value="Unplaced"/>
</dbReference>
<dbReference type="PANTHER" id="PTHR44051">
    <property type="entry name" value="GLUTATHIONE S-TRANSFERASE-RELATED"/>
    <property type="match status" value="1"/>
</dbReference>
<keyword evidence="3 8" id="KW-0808">Transferase</keyword>
<evidence type="ECO:0000256" key="4">
    <source>
        <dbReference type="ARBA" id="ARBA00047960"/>
    </source>
</evidence>
<accession>A0A6A6YLL8</accession>
<dbReference type="CDD" id="cd03048">
    <property type="entry name" value="GST_N_Ure2p_like"/>
    <property type="match status" value="1"/>
</dbReference>
<dbReference type="GO" id="GO:0004364">
    <property type="term" value="F:glutathione transferase activity"/>
    <property type="evidence" value="ECO:0007669"/>
    <property type="project" value="UniProtKB-EC"/>
</dbReference>
<evidence type="ECO:0000256" key="5">
    <source>
        <dbReference type="RuleBase" id="RU003494"/>
    </source>
</evidence>
<dbReference type="RefSeq" id="XP_033575839.1">
    <property type="nucleotide sequence ID" value="XM_033725617.1"/>
</dbReference>
<sequence length="212" mass="24621">MIKPIRLWLIPSGPTPYKVTIVLEELKIPYEITFFGFGEVKKKPFIDINPNGRVPAIEDPNTNLTLWESSAIIQYLVEPYDTEKVLTFDSLVMERYTNEVRRFLRLLDSCLDGKQWLVGNKCTLADLAFAPWNSMVGTLLSVSAEQKFDEFPSVKRWNERMPSRPSWKKAMDTWAKLMDEQGLQWNGMSKGISSIETYEEKREKDELVKAQY</sequence>
<feature type="domain" description="GST C-terminal" evidence="7">
    <location>
        <begin position="59"/>
        <end position="185"/>
    </location>
</feature>
<evidence type="ECO:0000313" key="9">
    <source>
        <dbReference type="Proteomes" id="UP000504636"/>
    </source>
</evidence>
<dbReference type="InterPro" id="IPR004045">
    <property type="entry name" value="Glutathione_S-Trfase_N"/>
</dbReference>
<reference evidence="10" key="3">
    <citation type="submission" date="2025-04" db="UniProtKB">
        <authorList>
            <consortium name="RefSeq"/>
        </authorList>
    </citation>
    <scope>IDENTIFICATION</scope>
    <source>
        <strain evidence="10">CBS 304.34</strain>
    </source>
</reference>
<dbReference type="PROSITE" id="PS50405">
    <property type="entry name" value="GST_CTER"/>
    <property type="match status" value="1"/>
</dbReference>
<evidence type="ECO:0000313" key="10">
    <source>
        <dbReference type="RefSeq" id="XP_033575839.1"/>
    </source>
</evidence>
<dbReference type="EMBL" id="MU003702">
    <property type="protein sequence ID" value="KAF2808875.1"/>
    <property type="molecule type" value="Genomic_DNA"/>
</dbReference>
<dbReference type="Gene3D" id="1.20.1050.10">
    <property type="match status" value="1"/>
</dbReference>
<evidence type="ECO:0000256" key="2">
    <source>
        <dbReference type="ARBA" id="ARBA00012452"/>
    </source>
</evidence>
<dbReference type="OrthoDB" id="422574at2759"/>
<dbReference type="PANTHER" id="PTHR44051:SF20">
    <property type="entry name" value="GLUTATHIONE TRANSFERASE 1 (EUROFUNG)"/>
    <property type="match status" value="1"/>
</dbReference>
<evidence type="ECO:0000259" key="6">
    <source>
        <dbReference type="PROSITE" id="PS50404"/>
    </source>
</evidence>
<comment type="similarity">
    <text evidence="1 5">Belongs to the GST superfamily.</text>
</comment>
<evidence type="ECO:0000313" key="8">
    <source>
        <dbReference type="EMBL" id="KAF2808875.1"/>
    </source>
</evidence>
<dbReference type="SUPFAM" id="SSF47616">
    <property type="entry name" value="GST C-terminal domain-like"/>
    <property type="match status" value="1"/>
</dbReference>
<dbReference type="Pfam" id="PF00043">
    <property type="entry name" value="GST_C"/>
    <property type="match status" value="1"/>
</dbReference>
<dbReference type="InterPro" id="IPR004046">
    <property type="entry name" value="GST_C"/>
</dbReference>
<organism evidence="8">
    <name type="scientific">Mytilinidion resinicola</name>
    <dbReference type="NCBI Taxonomy" id="574789"/>
    <lineage>
        <taxon>Eukaryota</taxon>
        <taxon>Fungi</taxon>
        <taxon>Dikarya</taxon>
        <taxon>Ascomycota</taxon>
        <taxon>Pezizomycotina</taxon>
        <taxon>Dothideomycetes</taxon>
        <taxon>Pleosporomycetidae</taxon>
        <taxon>Mytilinidiales</taxon>
        <taxon>Mytilinidiaceae</taxon>
        <taxon>Mytilinidion</taxon>
    </lineage>
</organism>
<evidence type="ECO:0000256" key="3">
    <source>
        <dbReference type="ARBA" id="ARBA00022679"/>
    </source>
</evidence>
<proteinExistence type="inferred from homology"/>
<dbReference type="GeneID" id="54466510"/>
<name>A0A6A6YLL8_9PEZI</name>
<keyword evidence="9" id="KW-1185">Reference proteome</keyword>
<protein>
    <recommendedName>
        <fullName evidence="2">glutathione transferase</fullName>
        <ecNumber evidence="2">2.5.1.18</ecNumber>
    </recommendedName>
</protein>
<evidence type="ECO:0000259" key="7">
    <source>
        <dbReference type="PROSITE" id="PS50405"/>
    </source>
</evidence>
<comment type="catalytic activity">
    <reaction evidence="4">
        <text>RX + glutathione = an S-substituted glutathione + a halide anion + H(+)</text>
        <dbReference type="Rhea" id="RHEA:16437"/>
        <dbReference type="ChEBI" id="CHEBI:15378"/>
        <dbReference type="ChEBI" id="CHEBI:16042"/>
        <dbReference type="ChEBI" id="CHEBI:17792"/>
        <dbReference type="ChEBI" id="CHEBI:57925"/>
        <dbReference type="ChEBI" id="CHEBI:90779"/>
        <dbReference type="EC" id="2.5.1.18"/>
    </reaction>
</comment>
<dbReference type="EC" id="2.5.1.18" evidence="2"/>
<evidence type="ECO:0000256" key="1">
    <source>
        <dbReference type="ARBA" id="ARBA00007409"/>
    </source>
</evidence>
<dbReference type="Pfam" id="PF02798">
    <property type="entry name" value="GST_N"/>
    <property type="match status" value="1"/>
</dbReference>
<dbReference type="PROSITE" id="PS50404">
    <property type="entry name" value="GST_NTER"/>
    <property type="match status" value="1"/>
</dbReference>
<dbReference type="InterPro" id="IPR036249">
    <property type="entry name" value="Thioredoxin-like_sf"/>
</dbReference>
<dbReference type="Gene3D" id="3.40.30.10">
    <property type="entry name" value="Glutaredoxin"/>
    <property type="match status" value="1"/>
</dbReference>
<gene>
    <name evidence="8 10" type="ORF">BDZ99DRAFT_521345</name>
</gene>
<reference evidence="10" key="2">
    <citation type="submission" date="2020-04" db="EMBL/GenBank/DDBJ databases">
        <authorList>
            <consortium name="NCBI Genome Project"/>
        </authorList>
    </citation>
    <scope>NUCLEOTIDE SEQUENCE</scope>
    <source>
        <strain evidence="10">CBS 304.34</strain>
    </source>
</reference>
<reference evidence="8 10" key="1">
    <citation type="journal article" date="2020" name="Stud. Mycol.">
        <title>101 Dothideomycetes genomes: a test case for predicting lifestyles and emergence of pathogens.</title>
        <authorList>
            <person name="Haridas S."/>
            <person name="Albert R."/>
            <person name="Binder M."/>
            <person name="Bloem J."/>
            <person name="Labutti K."/>
            <person name="Salamov A."/>
            <person name="Andreopoulos B."/>
            <person name="Baker S."/>
            <person name="Barry K."/>
            <person name="Bills G."/>
            <person name="Bluhm B."/>
            <person name="Cannon C."/>
            <person name="Castanera R."/>
            <person name="Culley D."/>
            <person name="Daum C."/>
            <person name="Ezra D."/>
            <person name="Gonzalez J."/>
            <person name="Henrissat B."/>
            <person name="Kuo A."/>
            <person name="Liang C."/>
            <person name="Lipzen A."/>
            <person name="Lutzoni F."/>
            <person name="Magnuson J."/>
            <person name="Mondo S."/>
            <person name="Nolan M."/>
            <person name="Ohm R."/>
            <person name="Pangilinan J."/>
            <person name="Park H.-J."/>
            <person name="Ramirez L."/>
            <person name="Alfaro M."/>
            <person name="Sun H."/>
            <person name="Tritt A."/>
            <person name="Yoshinaga Y."/>
            <person name="Zwiers L.-H."/>
            <person name="Turgeon B."/>
            <person name="Goodwin S."/>
            <person name="Spatafora J."/>
            <person name="Crous P."/>
            <person name="Grigoriev I."/>
        </authorList>
    </citation>
    <scope>NUCLEOTIDE SEQUENCE</scope>
    <source>
        <strain evidence="8 10">CBS 304.34</strain>
    </source>
</reference>
<dbReference type="InterPro" id="IPR010987">
    <property type="entry name" value="Glutathione-S-Trfase_C-like"/>
</dbReference>
<feature type="domain" description="GST N-terminal" evidence="6">
    <location>
        <begin position="3"/>
        <end position="84"/>
    </location>
</feature>